<evidence type="ECO:0000256" key="1">
    <source>
        <dbReference type="ARBA" id="ARBA00022741"/>
    </source>
</evidence>
<feature type="domain" description="Helicase ATP-binding" evidence="3">
    <location>
        <begin position="32"/>
        <end position="211"/>
    </location>
</feature>
<dbReference type="OrthoDB" id="9815222at2"/>
<evidence type="ECO:0000259" key="3">
    <source>
        <dbReference type="PROSITE" id="PS51192"/>
    </source>
</evidence>
<protein>
    <submittedName>
        <fullName evidence="5">DEAD/DEAH box helicase domain protein</fullName>
    </submittedName>
</protein>
<dbReference type="InterPro" id="IPR001650">
    <property type="entry name" value="Helicase_C-like"/>
</dbReference>
<feature type="domain" description="Helicase C-terminal" evidence="4">
    <location>
        <begin position="237"/>
        <end position="392"/>
    </location>
</feature>
<evidence type="ECO:0000256" key="2">
    <source>
        <dbReference type="ARBA" id="ARBA00022840"/>
    </source>
</evidence>
<keyword evidence="5" id="KW-0378">Hydrolase</keyword>
<dbReference type="PROSITE" id="PS51192">
    <property type="entry name" value="HELICASE_ATP_BIND_1"/>
    <property type="match status" value="1"/>
</dbReference>
<evidence type="ECO:0000259" key="4">
    <source>
        <dbReference type="PROSITE" id="PS51194"/>
    </source>
</evidence>
<dbReference type="Gene3D" id="3.40.50.300">
    <property type="entry name" value="P-loop containing nucleotide triphosphate hydrolases"/>
    <property type="match status" value="2"/>
</dbReference>
<dbReference type="InterPro" id="IPR014001">
    <property type="entry name" value="Helicase_ATP-bd"/>
</dbReference>
<dbReference type="RefSeq" id="WP_012791800.1">
    <property type="nucleotide sequence ID" value="NC_013132.1"/>
</dbReference>
<evidence type="ECO:0000313" key="5">
    <source>
        <dbReference type="EMBL" id="ACU61629.1"/>
    </source>
</evidence>
<dbReference type="SMART" id="SM00487">
    <property type="entry name" value="DEXDc"/>
    <property type="match status" value="1"/>
</dbReference>
<dbReference type="SUPFAM" id="SSF52540">
    <property type="entry name" value="P-loop containing nucleoside triphosphate hydrolases"/>
    <property type="match status" value="1"/>
</dbReference>
<proteinExistence type="predicted"/>
<keyword evidence="1" id="KW-0547">Nucleotide-binding</keyword>
<dbReference type="GO" id="GO:0003677">
    <property type="term" value="F:DNA binding"/>
    <property type="evidence" value="ECO:0007669"/>
    <property type="project" value="TreeGrafter"/>
</dbReference>
<dbReference type="SMART" id="SM00490">
    <property type="entry name" value="HELICc"/>
    <property type="match status" value="1"/>
</dbReference>
<reference evidence="5 6" key="2">
    <citation type="journal article" date="2010" name="Stand. Genomic Sci.">
        <title>Complete genome sequence of Chitinophaga pinensis type strain (UQM 2034).</title>
        <authorList>
            <person name="Glavina Del Rio T."/>
            <person name="Abt B."/>
            <person name="Spring S."/>
            <person name="Lapidus A."/>
            <person name="Nolan M."/>
            <person name="Tice H."/>
            <person name="Copeland A."/>
            <person name="Cheng J.F."/>
            <person name="Chen F."/>
            <person name="Bruce D."/>
            <person name="Goodwin L."/>
            <person name="Pitluck S."/>
            <person name="Ivanova N."/>
            <person name="Mavromatis K."/>
            <person name="Mikhailova N."/>
            <person name="Pati A."/>
            <person name="Chen A."/>
            <person name="Palaniappan K."/>
            <person name="Land M."/>
            <person name="Hauser L."/>
            <person name="Chang Y.J."/>
            <person name="Jeffries C.D."/>
            <person name="Chain P."/>
            <person name="Saunders E."/>
            <person name="Detter J.C."/>
            <person name="Brettin T."/>
            <person name="Rohde M."/>
            <person name="Goker M."/>
            <person name="Bristow J."/>
            <person name="Eisen J.A."/>
            <person name="Markowitz V."/>
            <person name="Hugenholtz P."/>
            <person name="Kyrpides N.C."/>
            <person name="Klenk H.P."/>
            <person name="Lucas S."/>
        </authorList>
    </citation>
    <scope>NUCLEOTIDE SEQUENCE [LARGE SCALE GENOMIC DNA]</scope>
    <source>
        <strain evidence="6">ATCC 43595 / DSM 2588 / LMG 13176 / NBRC 15968 / NCIMB 11800 / UQM 2034</strain>
    </source>
</reference>
<gene>
    <name evidence="5" type="ordered locus">Cpin_4172</name>
</gene>
<name>A0A979G681_CHIPD</name>
<dbReference type="GO" id="GO:0004386">
    <property type="term" value="F:helicase activity"/>
    <property type="evidence" value="ECO:0007669"/>
    <property type="project" value="UniProtKB-KW"/>
</dbReference>
<keyword evidence="2" id="KW-0067">ATP-binding</keyword>
<dbReference type="InterPro" id="IPR011545">
    <property type="entry name" value="DEAD/DEAH_box_helicase_dom"/>
</dbReference>
<dbReference type="EMBL" id="CP001699">
    <property type="protein sequence ID" value="ACU61629.1"/>
    <property type="molecule type" value="Genomic_DNA"/>
</dbReference>
<accession>A0A979G681</accession>
<organism evidence="5 6">
    <name type="scientific">Chitinophaga pinensis (strain ATCC 43595 / DSM 2588 / LMG 13176 / NBRC 15968 / NCIMB 11800 / UQM 2034)</name>
    <dbReference type="NCBI Taxonomy" id="485918"/>
    <lineage>
        <taxon>Bacteria</taxon>
        <taxon>Pseudomonadati</taxon>
        <taxon>Bacteroidota</taxon>
        <taxon>Chitinophagia</taxon>
        <taxon>Chitinophagales</taxon>
        <taxon>Chitinophagaceae</taxon>
        <taxon>Chitinophaga</taxon>
    </lineage>
</organism>
<dbReference type="Pfam" id="PF00270">
    <property type="entry name" value="DEAD"/>
    <property type="match status" value="1"/>
</dbReference>
<dbReference type="AlphaFoldDB" id="A0A979G681"/>
<sequence>MSEFALLSEPIRRYINDKRWGAFRPIQSAAIKRILGTEDNYILVSRTASGKTEAAFLPILSKVDFKEPGVQVLYVSPLIALINDQFVRVEDLCRYIDVSITRWHGEANQAAKKKLLKQPEGVLLITPESIESLFTNHPEHARALFSRLKFIVIDEIHTFLGSDRGMHLRSLLSRINDLAADKKPRIVGLSATVGDYEEPKRFTGDPAHTKVLIDPTAKGINARFKYFKQEDEYTPQFIEELYNQVKDSKVLIFPNTRGNAEEIAVKLKRVSERKKGHPYFFSHHSAVDKELREYVEDFAKTNKRNNFCIACTSTLELGIDIGTVETVIQVDATHSIASLIQRVGRSGRREGHESQLLLYATEHWSTLQSFACWELFKEQFVEPVYSQEKPYDLMFHQTLSILKETNGLGRQALLQRLQNNPVFSRFSAAEIDSLLDYMIKSEYIEDLRRELIVGAEGEKLTTSRDFYSMFMSAVMLKVIHAGVTIGELELTPWLEVNDNILLSAKIWKIADIDLKAKKIFVIPANDGKKPVFTSGSGDVHPRIRQKMMELLNADLNRDEADDSAIDSVNEIKLLFKDFRLDHLSAVRPAIVKHKEIDIYTFTGTKINETLFFLIKTLHIAAELEDRKSRLRVFDNSINLNELVANLRHQLLNIKMHVSTLFENGEDGFRLSKWAVYLPVELKVEYVLQNSFDIPGTTAFLEGLQLATPILAETIVK</sequence>
<reference evidence="6" key="1">
    <citation type="submission" date="2009-08" db="EMBL/GenBank/DDBJ databases">
        <title>The complete genome of Chitinophaga pinensis DSM 2588.</title>
        <authorList>
            <consortium name="US DOE Joint Genome Institute (JGI-PGF)"/>
            <person name="Lucas S."/>
            <person name="Copeland A."/>
            <person name="Lapidus A."/>
            <person name="Glavina del Rio T."/>
            <person name="Dalin E."/>
            <person name="Tice H."/>
            <person name="Bruce D."/>
            <person name="Goodwin L."/>
            <person name="Pitluck S."/>
            <person name="Kyrpides N."/>
            <person name="Mavromatis K."/>
            <person name="Ivanova N."/>
            <person name="Mikhailova N."/>
            <person name="Sims D."/>
            <person name="Meinche L."/>
            <person name="Brettin T."/>
            <person name="Detter J.C."/>
            <person name="Han C."/>
            <person name="Larimer F."/>
            <person name="Land M."/>
            <person name="Hauser L."/>
            <person name="Markowitz V."/>
            <person name="Cheng J.-F."/>
            <person name="Hugenholtz P."/>
            <person name="Woyke T."/>
            <person name="Wu D."/>
            <person name="Spring S."/>
            <person name="Klenk H.-P."/>
            <person name="Eisen J.A."/>
        </authorList>
    </citation>
    <scope>NUCLEOTIDE SEQUENCE [LARGE SCALE GENOMIC DNA]</scope>
    <source>
        <strain evidence="6">ATCC 43595 / DSM 2588 / LMG 13176 / NBRC 15968 / NCIMB 11800 / UQM 2034</strain>
    </source>
</reference>
<dbReference type="InterPro" id="IPR052511">
    <property type="entry name" value="ATP-dep_Helicase"/>
</dbReference>
<keyword evidence="5" id="KW-0347">Helicase</keyword>
<dbReference type="Proteomes" id="UP000002215">
    <property type="component" value="Chromosome"/>
</dbReference>
<dbReference type="PROSITE" id="PS51194">
    <property type="entry name" value="HELICASE_CTER"/>
    <property type="match status" value="1"/>
</dbReference>
<dbReference type="KEGG" id="cpi:Cpin_4172"/>
<dbReference type="InterPro" id="IPR027417">
    <property type="entry name" value="P-loop_NTPase"/>
</dbReference>
<dbReference type="GO" id="GO:0005524">
    <property type="term" value="F:ATP binding"/>
    <property type="evidence" value="ECO:0007669"/>
    <property type="project" value="UniProtKB-KW"/>
</dbReference>
<dbReference type="Pfam" id="PF00271">
    <property type="entry name" value="Helicase_C"/>
    <property type="match status" value="1"/>
</dbReference>
<dbReference type="PANTHER" id="PTHR47962:SF5">
    <property type="entry name" value="ATP-DEPENDENT HELICASE LHR-RELATED"/>
    <property type="match status" value="1"/>
</dbReference>
<dbReference type="PANTHER" id="PTHR47962">
    <property type="entry name" value="ATP-DEPENDENT HELICASE LHR-RELATED-RELATED"/>
    <property type="match status" value="1"/>
</dbReference>
<dbReference type="GO" id="GO:0016887">
    <property type="term" value="F:ATP hydrolysis activity"/>
    <property type="evidence" value="ECO:0007669"/>
    <property type="project" value="TreeGrafter"/>
</dbReference>
<evidence type="ECO:0000313" key="6">
    <source>
        <dbReference type="Proteomes" id="UP000002215"/>
    </source>
</evidence>